<dbReference type="InterPro" id="IPR008271">
    <property type="entry name" value="Ser/Thr_kinase_AS"/>
</dbReference>
<dbReference type="GO" id="GO:0006397">
    <property type="term" value="P:mRNA processing"/>
    <property type="evidence" value="ECO:0007669"/>
    <property type="project" value="InterPro"/>
</dbReference>
<dbReference type="GO" id="GO:0005524">
    <property type="term" value="F:ATP binding"/>
    <property type="evidence" value="ECO:0007669"/>
    <property type="project" value="UniProtKB-KW"/>
</dbReference>
<dbReference type="AlphaFoldDB" id="W9RCP8"/>
<dbReference type="Gene3D" id="3.30.200.20">
    <property type="entry name" value="Phosphorylase Kinase, domain 1"/>
    <property type="match status" value="1"/>
</dbReference>
<evidence type="ECO:0000256" key="6">
    <source>
        <dbReference type="ARBA" id="ARBA00022777"/>
    </source>
</evidence>
<dbReference type="Proteomes" id="UP000030645">
    <property type="component" value="Unassembled WGS sequence"/>
</dbReference>
<accession>W9RCP8</accession>
<evidence type="ECO:0000313" key="11">
    <source>
        <dbReference type="EMBL" id="EXB50997.1"/>
    </source>
</evidence>
<proteinExistence type="predicted"/>
<dbReference type="InterPro" id="IPR010513">
    <property type="entry name" value="KEN_dom"/>
</dbReference>
<evidence type="ECO:0000313" key="12">
    <source>
        <dbReference type="Proteomes" id="UP000030645"/>
    </source>
</evidence>
<keyword evidence="7" id="KW-0067">ATP-binding</keyword>
<keyword evidence="5" id="KW-0547">Nucleotide-binding</keyword>
<evidence type="ECO:0000256" key="3">
    <source>
        <dbReference type="ARBA" id="ARBA00022679"/>
    </source>
</evidence>
<keyword evidence="3" id="KW-0808">Transferase</keyword>
<dbReference type="PANTHER" id="PTHR13954">
    <property type="entry name" value="IRE1-RELATED"/>
    <property type="match status" value="1"/>
</dbReference>
<reference evidence="12" key="1">
    <citation type="submission" date="2013-01" db="EMBL/GenBank/DDBJ databases">
        <title>Draft Genome Sequence of a Mulberry Tree, Morus notabilis C.K. Schneid.</title>
        <authorList>
            <person name="He N."/>
            <person name="Zhao S."/>
        </authorList>
    </citation>
    <scope>NUCLEOTIDE SEQUENCE</scope>
</reference>
<name>W9RCP8_9ROSA</name>
<dbReference type="GO" id="GO:0036498">
    <property type="term" value="P:IRE1-mediated unfolded protein response"/>
    <property type="evidence" value="ECO:0007669"/>
    <property type="project" value="TreeGrafter"/>
</dbReference>
<evidence type="ECO:0000259" key="10">
    <source>
        <dbReference type="PROSITE" id="PS51392"/>
    </source>
</evidence>
<dbReference type="STRING" id="981085.W9RCP8"/>
<evidence type="ECO:0000259" key="9">
    <source>
        <dbReference type="PROSITE" id="PS50011"/>
    </source>
</evidence>
<dbReference type="PROSITE" id="PS50011">
    <property type="entry name" value="PROTEIN_KINASE_DOM"/>
    <property type="match status" value="1"/>
</dbReference>
<dbReference type="Pfam" id="PF06479">
    <property type="entry name" value="Ribonuc_2-5A"/>
    <property type="match status" value="1"/>
</dbReference>
<evidence type="ECO:0000256" key="8">
    <source>
        <dbReference type="SAM" id="MobiDB-lite"/>
    </source>
</evidence>
<dbReference type="SUPFAM" id="SSF56112">
    <property type="entry name" value="Protein kinase-like (PK-like)"/>
    <property type="match status" value="1"/>
</dbReference>
<dbReference type="SMART" id="SM00220">
    <property type="entry name" value="S_TKc"/>
    <property type="match status" value="1"/>
</dbReference>
<dbReference type="SMART" id="SM00580">
    <property type="entry name" value="PUG"/>
    <property type="match status" value="1"/>
</dbReference>
<keyword evidence="4" id="KW-0732">Signal</keyword>
<dbReference type="InterPro" id="IPR000719">
    <property type="entry name" value="Prot_kinase_dom"/>
</dbReference>
<dbReference type="InterPro" id="IPR038357">
    <property type="entry name" value="KEN_sf"/>
</dbReference>
<dbReference type="Gene3D" id="1.20.1440.180">
    <property type="entry name" value="KEN domain"/>
    <property type="match status" value="1"/>
</dbReference>
<feature type="domain" description="Protein kinase" evidence="9">
    <location>
        <begin position="44"/>
        <end position="327"/>
    </location>
</feature>
<evidence type="ECO:0000256" key="1">
    <source>
        <dbReference type="ARBA" id="ARBA00012513"/>
    </source>
</evidence>
<feature type="region of interest" description="Disordered" evidence="8">
    <location>
        <begin position="1"/>
        <end position="30"/>
    </location>
</feature>
<evidence type="ECO:0000256" key="7">
    <source>
        <dbReference type="ARBA" id="ARBA00022840"/>
    </source>
</evidence>
<organism evidence="11 12">
    <name type="scientific">Morus notabilis</name>
    <dbReference type="NCBI Taxonomy" id="981085"/>
    <lineage>
        <taxon>Eukaryota</taxon>
        <taxon>Viridiplantae</taxon>
        <taxon>Streptophyta</taxon>
        <taxon>Embryophyta</taxon>
        <taxon>Tracheophyta</taxon>
        <taxon>Spermatophyta</taxon>
        <taxon>Magnoliopsida</taxon>
        <taxon>eudicotyledons</taxon>
        <taxon>Gunneridae</taxon>
        <taxon>Pentapetalae</taxon>
        <taxon>rosids</taxon>
        <taxon>fabids</taxon>
        <taxon>Rosales</taxon>
        <taxon>Moraceae</taxon>
        <taxon>Moreae</taxon>
        <taxon>Morus</taxon>
    </lineage>
</organism>
<evidence type="ECO:0000256" key="2">
    <source>
        <dbReference type="ARBA" id="ARBA00022527"/>
    </source>
</evidence>
<dbReference type="PROSITE" id="PS51392">
    <property type="entry name" value="KEN"/>
    <property type="match status" value="1"/>
</dbReference>
<dbReference type="eggNOG" id="KOG1027">
    <property type="taxonomic scope" value="Eukaryota"/>
</dbReference>
<evidence type="ECO:0000256" key="5">
    <source>
        <dbReference type="ARBA" id="ARBA00022741"/>
    </source>
</evidence>
<protein>
    <recommendedName>
        <fullName evidence="1">non-specific serine/threonine protein kinase</fullName>
        <ecNumber evidence="1">2.7.11.1</ecNumber>
    </recommendedName>
</protein>
<keyword evidence="2" id="KW-0723">Serine/threonine-protein kinase</keyword>
<dbReference type="Gene3D" id="1.10.510.10">
    <property type="entry name" value="Transferase(Phosphotransferase) domain 1"/>
    <property type="match status" value="1"/>
</dbReference>
<feature type="domain" description="KEN" evidence="10">
    <location>
        <begin position="330"/>
        <end position="467"/>
    </location>
</feature>
<gene>
    <name evidence="11" type="ORF">L484_023699</name>
</gene>
<dbReference type="InterPro" id="IPR045133">
    <property type="entry name" value="IRE1/2-like"/>
</dbReference>
<dbReference type="Pfam" id="PF00069">
    <property type="entry name" value="Pkinase"/>
    <property type="match status" value="1"/>
</dbReference>
<evidence type="ECO:0000256" key="4">
    <source>
        <dbReference type="ARBA" id="ARBA00022729"/>
    </source>
</evidence>
<dbReference type="GO" id="GO:0051082">
    <property type="term" value="F:unfolded protein binding"/>
    <property type="evidence" value="ECO:0007669"/>
    <property type="project" value="TreeGrafter"/>
</dbReference>
<dbReference type="InterPro" id="IPR011009">
    <property type="entry name" value="Kinase-like_dom_sf"/>
</dbReference>
<dbReference type="FunFam" id="3.30.200.20:FF:000077">
    <property type="entry name" value="Putative Serine/threonine-protein kinase/endoribonuclease IRE1"/>
    <property type="match status" value="1"/>
</dbReference>
<keyword evidence="12" id="KW-1185">Reference proteome</keyword>
<dbReference type="EC" id="2.7.11.1" evidence="1"/>
<sequence>MPNAASSRGIEWFGTNEHTEERATSSLEVSSDENQRQIGKKLLVLLSKEIGQGTDGTIVYEGFYENRAVAVKRILQSHIKLADKEIANLIESVRSQNIVKYHAVERDINFIYLALERCDCNLDELIQMHSTNSSQYEPVSTQHNKDGRLEKFKNKLGDVKLWKENNGRPSPLLQKLMRDMISGLVVLHNSHIVHRDLKPENILIIQESSTICAKLSDMGISRRLSENNFSLSYAATGWKAPEQLLRGQQTSAMDLFSLGCILFFCITRGRHPFGDHDECVGNIEKNIKRNMYMIEDFPEALHLISSLIRANPEQRPKANEVLHHPLFWDAEKRLSFLRDISDRVSKNSDISKVLESTADIVFDIERMCLVNVVLRWNKKVHAQIITHILTYAKEDYKFTSVRDLLRFIGDMLNHYRQLPDDIQILVGSLYEGLDDYFTRRFPKLLIEVYKIVCTHCTQEEHFKKYFN</sequence>
<dbReference type="GO" id="GO:1990604">
    <property type="term" value="C:IRE1-TRAF2-ASK1 complex"/>
    <property type="evidence" value="ECO:0007669"/>
    <property type="project" value="TreeGrafter"/>
</dbReference>
<dbReference type="PANTHER" id="PTHR13954:SF6">
    <property type="entry name" value="NON-SPECIFIC SERINE_THREONINE PROTEIN KINASE"/>
    <property type="match status" value="1"/>
</dbReference>
<dbReference type="GO" id="GO:0004674">
    <property type="term" value="F:protein serine/threonine kinase activity"/>
    <property type="evidence" value="ECO:0007669"/>
    <property type="project" value="UniProtKB-KW"/>
</dbReference>
<dbReference type="GO" id="GO:0004521">
    <property type="term" value="F:RNA endonuclease activity"/>
    <property type="evidence" value="ECO:0007669"/>
    <property type="project" value="InterPro"/>
</dbReference>
<dbReference type="PROSITE" id="PS00108">
    <property type="entry name" value="PROTEIN_KINASE_ST"/>
    <property type="match status" value="1"/>
</dbReference>
<keyword evidence="6 11" id="KW-0418">Kinase</keyword>
<dbReference type="EMBL" id="KE344020">
    <property type="protein sequence ID" value="EXB50997.1"/>
    <property type="molecule type" value="Genomic_DNA"/>
</dbReference>